<dbReference type="CDD" id="cd07563">
    <property type="entry name" value="Peptidase_S41_IRBP"/>
    <property type="match status" value="1"/>
</dbReference>
<dbReference type="SUPFAM" id="SSF52096">
    <property type="entry name" value="ClpP/crotonase"/>
    <property type="match status" value="1"/>
</dbReference>
<dbReference type="GO" id="GO:0006508">
    <property type="term" value="P:proteolysis"/>
    <property type="evidence" value="ECO:0007669"/>
    <property type="project" value="InterPro"/>
</dbReference>
<dbReference type="AlphaFoldDB" id="A0A8T4J155"/>
<dbReference type="GO" id="GO:0008236">
    <property type="term" value="F:serine-type peptidase activity"/>
    <property type="evidence" value="ECO:0007669"/>
    <property type="project" value="InterPro"/>
</dbReference>
<dbReference type="PANTHER" id="PTHR11261:SF3">
    <property type="entry name" value="RETINOL-BINDING PROTEIN 3"/>
    <property type="match status" value="1"/>
</dbReference>
<feature type="chain" id="PRO_5035819666" evidence="2">
    <location>
        <begin position="32"/>
        <end position="487"/>
    </location>
</feature>
<dbReference type="InterPro" id="IPR028204">
    <property type="entry name" value="Tricorn_C1"/>
</dbReference>
<feature type="region of interest" description="Disordered" evidence="1">
    <location>
        <begin position="213"/>
        <end position="235"/>
    </location>
</feature>
<keyword evidence="2" id="KW-0732">Signal</keyword>
<evidence type="ECO:0000259" key="4">
    <source>
        <dbReference type="Pfam" id="PF14684"/>
    </source>
</evidence>
<evidence type="ECO:0000259" key="3">
    <source>
        <dbReference type="Pfam" id="PF03572"/>
    </source>
</evidence>
<organism evidence="5 6">
    <name type="scientific">Streptomyces daliensis</name>
    <dbReference type="NCBI Taxonomy" id="299421"/>
    <lineage>
        <taxon>Bacteria</taxon>
        <taxon>Bacillati</taxon>
        <taxon>Actinomycetota</taxon>
        <taxon>Actinomycetes</taxon>
        <taxon>Kitasatosporales</taxon>
        <taxon>Streptomycetaceae</taxon>
        <taxon>Streptomyces</taxon>
    </lineage>
</organism>
<feature type="signal peptide" evidence="2">
    <location>
        <begin position="1"/>
        <end position="31"/>
    </location>
</feature>
<reference evidence="5" key="1">
    <citation type="submission" date="2021-04" db="EMBL/GenBank/DDBJ databases">
        <title>Sequencing of actinobacteria type strains.</title>
        <authorList>
            <person name="Nguyen G.-S."/>
            <person name="Wentzel A."/>
        </authorList>
    </citation>
    <scope>NUCLEOTIDE SEQUENCE</scope>
    <source>
        <strain evidence="5">DSM 42095</strain>
    </source>
</reference>
<evidence type="ECO:0000256" key="2">
    <source>
        <dbReference type="SAM" id="SignalP"/>
    </source>
</evidence>
<dbReference type="Pfam" id="PF14684">
    <property type="entry name" value="Tricorn_C1"/>
    <property type="match status" value="1"/>
</dbReference>
<name>A0A8T4J155_9ACTN</name>
<dbReference type="InterPro" id="IPR029045">
    <property type="entry name" value="ClpP/crotonase-like_dom_sf"/>
</dbReference>
<evidence type="ECO:0000313" key="6">
    <source>
        <dbReference type="Proteomes" id="UP000675554"/>
    </source>
</evidence>
<protein>
    <submittedName>
        <fullName evidence="5">S41 family peptidase</fullName>
    </submittedName>
</protein>
<keyword evidence="6" id="KW-1185">Reference proteome</keyword>
<proteinExistence type="predicted"/>
<dbReference type="Gene3D" id="3.30.750.44">
    <property type="match status" value="1"/>
</dbReference>
<accession>A0A8T4J155</accession>
<dbReference type="PANTHER" id="PTHR11261">
    <property type="entry name" value="INTERPHOTORECEPTOR RETINOID-BINDING PROTEIN"/>
    <property type="match status" value="1"/>
</dbReference>
<evidence type="ECO:0000313" key="5">
    <source>
        <dbReference type="EMBL" id="MBR7677705.1"/>
    </source>
</evidence>
<gene>
    <name evidence="5" type="ORF">KDA82_32895</name>
</gene>
<feature type="domain" description="Tricorn protease C1" evidence="4">
    <location>
        <begin position="151"/>
        <end position="204"/>
    </location>
</feature>
<dbReference type="Proteomes" id="UP000675554">
    <property type="component" value="Unassembled WGS sequence"/>
</dbReference>
<dbReference type="Pfam" id="PF03572">
    <property type="entry name" value="Peptidase_S41"/>
    <property type="match status" value="1"/>
</dbReference>
<evidence type="ECO:0000256" key="1">
    <source>
        <dbReference type="SAM" id="MobiDB-lite"/>
    </source>
</evidence>
<feature type="domain" description="Tail specific protease" evidence="3">
    <location>
        <begin position="279"/>
        <end position="460"/>
    </location>
</feature>
<dbReference type="EMBL" id="JAGSMN010001037">
    <property type="protein sequence ID" value="MBR7677705.1"/>
    <property type="molecule type" value="Genomic_DNA"/>
</dbReference>
<comment type="caution">
    <text evidence="5">The sequence shown here is derived from an EMBL/GenBank/DDBJ whole genome shotgun (WGS) entry which is preliminary data.</text>
</comment>
<dbReference type="InterPro" id="IPR005151">
    <property type="entry name" value="Tail-specific_protease"/>
</dbReference>
<sequence length="487" mass="52431">MGTPLAPSVSRARSAALAALCVLAVAGGPGAAPGAGAVAAKPAAHGPHGGVAGVWRMDGYGTVVVIEGRSLRTYDTSAVHCVPGGLKGRQRGGEGPGGRRTYAAADSGDVTVRAETRERARLRIADSAGHRTLHRVGELPERCAHKPERGPRAVFDVFWQTYAENYPFFAARGVDWRAVRERYRPRVDAHTTDDELFSVLREMIEPLHDAHTAIDGGEGRRYAGVRPGTSPPTKEDIARIDKATDEAVGTEQRRWAGGALSFAELPGEGGGEDEGRGPVGYLRVTRFQGFTEDGRYAADVAELDRALDAVFTERRTRSLRGLVLDLRFHAGGADPLGLRLAQRLTDRPYLAYAKRARNDPEHPDRFTPEQPLHVTPHDGPVYTGRVAVLTGPLTVSAGETLTQALLGRDPAPARIGGNTQGAFSDTLDRSLPNGWSFALPNEEFLTADGRTFDGTGIPPTHRTPVFTEEEFATHRDSALRRARELLG</sequence>
<dbReference type="Gene3D" id="3.90.226.10">
    <property type="entry name" value="2-enoyl-CoA Hydratase, Chain A, domain 1"/>
    <property type="match status" value="1"/>
</dbReference>